<dbReference type="VEuPathDB" id="TriTrypDB:TcCL_NonESM00626"/>
<dbReference type="VEuPathDB" id="TriTrypDB:C4B63_42g92"/>
<reference evidence="2 3" key="1">
    <citation type="journal article" date="2018" name="Microb. Genom.">
        <title>Expanding an expanded genome: long-read sequencing of Trypanosoma cruzi.</title>
        <authorList>
            <person name="Berna L."/>
            <person name="Rodriguez M."/>
            <person name="Chiribao M.L."/>
            <person name="Parodi-Talice A."/>
            <person name="Pita S."/>
            <person name="Rijo G."/>
            <person name="Alvarez-Valin F."/>
            <person name="Robello C."/>
        </authorList>
    </citation>
    <scope>NUCLEOTIDE SEQUENCE [LARGE SCALE GENOMIC DNA]</scope>
    <source>
        <strain evidence="2 3">Dm28c</strain>
    </source>
</reference>
<dbReference type="VEuPathDB" id="TriTrypDB:C3747_89g175"/>
<evidence type="ECO:0000313" key="2">
    <source>
        <dbReference type="EMBL" id="PWU91707.1"/>
    </source>
</evidence>
<organism evidence="2 3">
    <name type="scientific">Trypanosoma cruzi</name>
    <dbReference type="NCBI Taxonomy" id="5693"/>
    <lineage>
        <taxon>Eukaryota</taxon>
        <taxon>Discoba</taxon>
        <taxon>Euglenozoa</taxon>
        <taxon>Kinetoplastea</taxon>
        <taxon>Metakinetoplastina</taxon>
        <taxon>Trypanosomatida</taxon>
        <taxon>Trypanosomatidae</taxon>
        <taxon>Trypanosoma</taxon>
        <taxon>Schizotrypanum</taxon>
    </lineage>
</organism>
<dbReference type="VEuPathDB" id="TriTrypDB:TcCLB.509965.70"/>
<sequence length="1152" mass="128526">MPLAEKRGLLPRGVAELNAHFLSARADIFTRGTLTVEFSPMMSSGLSGNGMTRDEGINNRHAAILLTLSPLHEIGEVSVRLERRGEDAGDSMGECYQLPLNNLKLCETKRRVVRINDGWRPAVASPEIFAVDSASSFSVEHKLGLVEAEERNEPKVDEDNGAEEVLELVFGSSDSENDTKAGEYDDADDYANKKCESVAEEDPLHSALLEESGNDNTGQQFLLKLWPFPANGKDTMEEDAWFISRCYIEVRLLPTSQLASLSYPRLTVSSAAGKTHPKQEEVWEFGSENYLLLVGQRFYDYFICPRVAYAESGPDAAIFAAVDVYVTALRPFSDAIATSWEILPMCSFPVLPEDLVCAFVRPQQGEDASLVAEETHAGVRWRVQHHSAYTVLLSIDGEDASDRKDLYFFNCDHVLSDSLLPLIRLAEKAWEETNSRAAVRVDASFCRRKTTWVVTGCSNTLLSLRRGTLCTRGAVVLVADVLRTVRKTMTLSTPLFQVNLLRAKAAVLSSALEMLWRMSAGNGVAPEFEFTPSSSALTRGWALCLLCNEFGWTELLCQERQIALTHISASSQLHPWWLTQRYVQETHETLMFLSSAFVVASIRQRRLFPWQFFEKHRKYKPSVEMLGESNVMVSSGMHLLLVQLMLTQRRHEGGGGGIPSQPVVFHGSLYYEGIKQHATCCDINLRLNCVKANAINRLRMHGMRLSQPIWGIDVPFTVVFFAVDASEASQMAPEGVRKEKRLQCRVTHVLPCCWRVSGLKWARGVDQQASFSFLGTVAENFDRDFAKKNETMEKEESEEGNDEPLFMKIPMLVLNLKIVPAALSIGIQHDWFWLNLISPLDALARQAILQRIMEESVREGENKVEETDLIFTPLMNQLLEGVVGDHCCPSAKSEGNLPATLFLSALQTVDLGFTAIRSRIRPGLYTRFTRLVLKLNLTASAATDPAGALRRSCGDDERCRLPGVVMGVEEKMLSNLRTVEAYDASLPRPNPRRRQRQEEENEGQGKQLGPRLVLSLRRRSVVQQAEEGKGHQEMRVKNKLEMTSLDNPADLAAMVGRIITKGAESNVADDTFLAARSAALSLVLPLWLLLHSRPDMSEAQQAALCDGVEDIYESLRESAVANDLDPFLLKGYECLAQKAESRMGQRVYSGHP</sequence>
<dbReference type="VEuPathDB" id="TriTrypDB:TcCLB.511499.20"/>
<gene>
    <name evidence="2" type="ORF">C4B63_42g92</name>
</gene>
<dbReference type="VEuPathDB" id="TriTrypDB:TcYC6_0096170"/>
<evidence type="ECO:0000313" key="3">
    <source>
        <dbReference type="Proteomes" id="UP000246121"/>
    </source>
</evidence>
<dbReference type="VEuPathDB" id="TriTrypDB:TCDM_01481"/>
<evidence type="ECO:0000256" key="1">
    <source>
        <dbReference type="SAM" id="MobiDB-lite"/>
    </source>
</evidence>
<feature type="region of interest" description="Disordered" evidence="1">
    <location>
        <begin position="980"/>
        <end position="1009"/>
    </location>
</feature>
<dbReference type="VEuPathDB" id="TriTrypDB:TcBrA4_0029830"/>
<accession>A0A2V2V573</accession>
<dbReference type="VEuPathDB" id="TriTrypDB:Tc_MARK_1883"/>
<proteinExistence type="predicted"/>
<dbReference type="Proteomes" id="UP000246121">
    <property type="component" value="Unassembled WGS sequence"/>
</dbReference>
<feature type="region of interest" description="Disordered" evidence="1">
    <location>
        <begin position="169"/>
        <end position="188"/>
    </location>
</feature>
<dbReference type="VEuPathDB" id="TriTrypDB:TcG_00383"/>
<protein>
    <submittedName>
        <fullName evidence="2">Uncharacterized protein</fullName>
    </submittedName>
</protein>
<name>A0A2V2V573_TRYCR</name>
<dbReference type="EMBL" id="PRFA01000042">
    <property type="protein sequence ID" value="PWU91707.1"/>
    <property type="molecule type" value="Genomic_DNA"/>
</dbReference>
<dbReference type="VEuPathDB" id="TriTrypDB:TCSYLVIO_003175"/>
<dbReference type="AlphaFoldDB" id="A0A2V2V573"/>
<dbReference type="VEuPathDB" id="TriTrypDB:BCY84_00934"/>
<comment type="caution">
    <text evidence="2">The sequence shown here is derived from an EMBL/GenBank/DDBJ whole genome shotgun (WGS) entry which is preliminary data.</text>
</comment>
<dbReference type="VEuPathDB" id="TriTrypDB:ECC02_000245"/>